<feature type="region of interest" description="Disordered" evidence="1">
    <location>
        <begin position="91"/>
        <end position="224"/>
    </location>
</feature>
<dbReference type="EMBL" id="DS990639">
    <property type="protein sequence ID" value="EGC45894.1"/>
    <property type="molecule type" value="Genomic_DNA"/>
</dbReference>
<dbReference type="OMA" id="IYPRSAR"/>
<gene>
    <name evidence="2" type="ORF">HCEG_05109</name>
</gene>
<feature type="compositionally biased region" description="Polar residues" evidence="1">
    <location>
        <begin position="112"/>
        <end position="126"/>
    </location>
</feature>
<accession>F0UKA7</accession>
<reference evidence="3" key="1">
    <citation type="submission" date="2008-07" db="EMBL/GenBank/DDBJ databases">
        <title>Annotation of Ajellomyces capsulatus strain H88.</title>
        <authorList>
            <person name="Champion M."/>
            <person name="Cuomo C."/>
            <person name="Ma L.-J."/>
            <person name="Henn M.R."/>
            <person name="Sil A."/>
            <person name="Goldman B."/>
            <person name="Young S.K."/>
            <person name="Kodira C.D."/>
            <person name="Zeng Q."/>
            <person name="Koehrsen M."/>
            <person name="Alvarado L."/>
            <person name="Berlin A."/>
            <person name="Borenstein D."/>
            <person name="Chen Z."/>
            <person name="Engels R."/>
            <person name="Freedman E."/>
            <person name="Gellesch M."/>
            <person name="Goldberg J."/>
            <person name="Griggs A."/>
            <person name="Gujja S."/>
            <person name="Heiman D."/>
            <person name="Hepburn T."/>
            <person name="Howarth C."/>
            <person name="Jen D."/>
            <person name="Larson L."/>
            <person name="Lewis B."/>
            <person name="Mehta T."/>
            <person name="Park D."/>
            <person name="Pearson M."/>
            <person name="Roberts A."/>
            <person name="Saif S."/>
            <person name="Shea T."/>
            <person name="Shenoy N."/>
            <person name="Sisk P."/>
            <person name="Stolte C."/>
            <person name="Sykes S."/>
            <person name="Walk T."/>
            <person name="White J."/>
            <person name="Yandava C."/>
            <person name="Klein B."/>
            <person name="McEwen J.G."/>
            <person name="Puccia R."/>
            <person name="Goldman G.H."/>
            <person name="Felipe M.S."/>
            <person name="Nino-Vega G."/>
            <person name="San-Blas G."/>
            <person name="Taylor J."/>
            <person name="Mendoza L."/>
            <person name="Galagan J."/>
            <person name="Nusbaum C."/>
            <person name="Birren B."/>
        </authorList>
    </citation>
    <scope>NUCLEOTIDE SEQUENCE [LARGE SCALE GENOMIC DNA]</scope>
    <source>
        <strain evidence="3">H88</strain>
    </source>
</reference>
<feature type="compositionally biased region" description="Polar residues" evidence="1">
    <location>
        <begin position="39"/>
        <end position="54"/>
    </location>
</feature>
<protein>
    <submittedName>
        <fullName evidence="2">Predicted protein</fullName>
    </submittedName>
</protein>
<evidence type="ECO:0000313" key="2">
    <source>
        <dbReference type="EMBL" id="EGC45894.1"/>
    </source>
</evidence>
<organism evidence="3">
    <name type="scientific">Ajellomyces capsulatus (strain H88)</name>
    <name type="common">Darling's disease fungus</name>
    <name type="synonym">Histoplasma capsulatum</name>
    <dbReference type="NCBI Taxonomy" id="544711"/>
    <lineage>
        <taxon>Eukaryota</taxon>
        <taxon>Fungi</taxon>
        <taxon>Dikarya</taxon>
        <taxon>Ascomycota</taxon>
        <taxon>Pezizomycotina</taxon>
        <taxon>Eurotiomycetes</taxon>
        <taxon>Eurotiomycetidae</taxon>
        <taxon>Onygenales</taxon>
        <taxon>Ajellomycetaceae</taxon>
        <taxon>Histoplasma</taxon>
    </lineage>
</organism>
<dbReference type="VEuPathDB" id="FungiDB:I7I53_04763"/>
<feature type="compositionally biased region" description="Polar residues" evidence="1">
    <location>
        <begin position="168"/>
        <end position="177"/>
    </location>
</feature>
<evidence type="ECO:0000313" key="3">
    <source>
        <dbReference type="Proteomes" id="UP000008142"/>
    </source>
</evidence>
<feature type="compositionally biased region" description="Basic and acidic residues" evidence="1">
    <location>
        <begin position="211"/>
        <end position="221"/>
    </location>
</feature>
<dbReference type="Proteomes" id="UP000008142">
    <property type="component" value="Unassembled WGS sequence"/>
</dbReference>
<dbReference type="OrthoDB" id="4187063at2759"/>
<dbReference type="HOGENOM" id="CLU_847220_0_0_1"/>
<name>F0UKA7_AJEC8</name>
<feature type="compositionally biased region" description="Basic and acidic residues" evidence="1">
    <location>
        <begin position="155"/>
        <end position="167"/>
    </location>
</feature>
<dbReference type="AlphaFoldDB" id="F0UKA7"/>
<evidence type="ECO:0000256" key="1">
    <source>
        <dbReference type="SAM" id="MobiDB-lite"/>
    </source>
</evidence>
<feature type="region of interest" description="Disordered" evidence="1">
    <location>
        <begin position="30"/>
        <end position="56"/>
    </location>
</feature>
<proteinExistence type="predicted"/>
<sequence length="350" mass="39817">MPFATTVCSESDSESCGDFQPLLKKLSQARSRQHGLRISTDTSSLRKGTKSSSGDLAKGLVSPIYKTIYPISAKDVNTCLSPVYKVIYPRSDGKNGNPQSPMYETIYPRSARGNSSVPKSPISQPTYPREKRASTPITPIPTTPLSPEYITIRPRSKEDDYRNENLSEHSAPSSNAMSGAGRHKATYTKGNTTWGPESDSSSSQYRRRKYRSSEIEQEIKASRAKYQPDIQRRYSISNYKFPGLKTTRNGSLEFVRMTRDFDVPRVTNPLNDFHFQSSLYDKAEGRYSRPYKPKRRSNLDRILNLRIPYESVTEHTPSQLEYPAYGGFNYLSLKLPQDPWDYLTPRPMQF</sequence>